<dbReference type="InterPro" id="IPR019402">
    <property type="entry name" value="CWH43_N"/>
</dbReference>
<dbReference type="Pfam" id="PF10277">
    <property type="entry name" value="Frag1"/>
    <property type="match status" value="1"/>
</dbReference>
<reference evidence="7" key="1">
    <citation type="submission" date="2022-10" db="EMBL/GenBank/DDBJ databases">
        <title>Tapping the CABI collections for fungal endophytes: first genome assemblies for Collariella, Neodidymelliopsis, Ascochyta clinopodiicola, Didymella pomorum, Didymosphaeria variabile, Neocosmospora piperis and Neocucurbitaria cava.</title>
        <authorList>
            <person name="Hill R."/>
        </authorList>
    </citation>
    <scope>NUCLEOTIDE SEQUENCE</scope>
    <source>
        <strain evidence="7">IMI 355082</strain>
    </source>
</reference>
<feature type="transmembrane region" description="Helical" evidence="5">
    <location>
        <begin position="59"/>
        <end position="77"/>
    </location>
</feature>
<feature type="transmembrane region" description="Helical" evidence="5">
    <location>
        <begin position="131"/>
        <end position="153"/>
    </location>
</feature>
<feature type="transmembrane region" description="Helical" evidence="5">
    <location>
        <begin position="7"/>
        <end position="29"/>
    </location>
</feature>
<comment type="caution">
    <text evidence="7">The sequence shown here is derived from an EMBL/GenBank/DDBJ whole genome shotgun (WGS) entry which is preliminary data.</text>
</comment>
<dbReference type="AlphaFoldDB" id="A0A9W8YKV1"/>
<name>A0A9W8YKV1_9PEZI</name>
<dbReference type="PANTHER" id="PTHR21324">
    <property type="entry name" value="FASTING-INDUCIBLE INTEGRAL MEMBRANE PROTEIN TM6P1-RELATED"/>
    <property type="match status" value="1"/>
</dbReference>
<dbReference type="GO" id="GO:0012505">
    <property type="term" value="C:endomembrane system"/>
    <property type="evidence" value="ECO:0007669"/>
    <property type="project" value="UniProtKB-SubCell"/>
</dbReference>
<feature type="transmembrane region" description="Helical" evidence="5">
    <location>
        <begin position="174"/>
        <end position="198"/>
    </location>
</feature>
<evidence type="ECO:0000259" key="6">
    <source>
        <dbReference type="Pfam" id="PF10277"/>
    </source>
</evidence>
<dbReference type="InterPro" id="IPR050911">
    <property type="entry name" value="DRAM/TMEM150_Autophagy_Mod"/>
</dbReference>
<keyword evidence="8" id="KW-1185">Reference proteome</keyword>
<dbReference type="Proteomes" id="UP001140453">
    <property type="component" value="Unassembled WGS sequence"/>
</dbReference>
<dbReference type="PANTHER" id="PTHR21324:SF2">
    <property type="entry name" value="EG:22E5.9 PROTEIN"/>
    <property type="match status" value="1"/>
</dbReference>
<dbReference type="GO" id="GO:0005886">
    <property type="term" value="C:plasma membrane"/>
    <property type="evidence" value="ECO:0007669"/>
    <property type="project" value="TreeGrafter"/>
</dbReference>
<accession>A0A9W8YKV1</accession>
<sequence>MVPYWIIPAFAGCVWLGGLLAMLCTWISMGEPYYAFMQETSQHIVYISDIGATSWGKPIFITTSAVMVVTFDLVFIIERWQRHKRQLAPNYRRSEKIMSAGAIFWSLVGGAGLILLTIFDTAHHEKVHDALLGVFIAGYVISAICVCIEYALLGLVVRRHQHQMGLESHKGHRLLLASFAIKLCFIVVELALAISFGVTEYTGLYNKSAILEWIVALLYIFFNYAVARTRSNRFPSKHRWSEEMAMNEGSSPYSKNTRF</sequence>
<keyword evidence="3 5" id="KW-1133">Transmembrane helix</keyword>
<evidence type="ECO:0000256" key="5">
    <source>
        <dbReference type="SAM" id="Phobius"/>
    </source>
</evidence>
<proteinExistence type="predicted"/>
<feature type="transmembrane region" description="Helical" evidence="5">
    <location>
        <begin position="210"/>
        <end position="227"/>
    </location>
</feature>
<keyword evidence="4 5" id="KW-0472">Membrane</keyword>
<evidence type="ECO:0000313" key="8">
    <source>
        <dbReference type="Proteomes" id="UP001140453"/>
    </source>
</evidence>
<dbReference type="OrthoDB" id="10032492at2759"/>
<protein>
    <recommendedName>
        <fullName evidence="6">CWH43-like N-terminal domain-containing protein</fullName>
    </recommendedName>
</protein>
<feature type="transmembrane region" description="Helical" evidence="5">
    <location>
        <begin position="97"/>
        <end position="119"/>
    </location>
</feature>
<evidence type="ECO:0000256" key="3">
    <source>
        <dbReference type="ARBA" id="ARBA00022989"/>
    </source>
</evidence>
<gene>
    <name evidence="7" type="ORF">N0V93_007975</name>
</gene>
<evidence type="ECO:0000256" key="1">
    <source>
        <dbReference type="ARBA" id="ARBA00004127"/>
    </source>
</evidence>
<organism evidence="7 8">
    <name type="scientific">Gnomoniopsis smithogilvyi</name>
    <dbReference type="NCBI Taxonomy" id="1191159"/>
    <lineage>
        <taxon>Eukaryota</taxon>
        <taxon>Fungi</taxon>
        <taxon>Dikarya</taxon>
        <taxon>Ascomycota</taxon>
        <taxon>Pezizomycotina</taxon>
        <taxon>Sordariomycetes</taxon>
        <taxon>Sordariomycetidae</taxon>
        <taxon>Diaporthales</taxon>
        <taxon>Gnomoniaceae</taxon>
        <taxon>Gnomoniopsis</taxon>
    </lineage>
</organism>
<evidence type="ECO:0000313" key="7">
    <source>
        <dbReference type="EMBL" id="KAJ4387384.1"/>
    </source>
</evidence>
<keyword evidence="2 5" id="KW-0812">Transmembrane</keyword>
<dbReference type="EMBL" id="JAPEVB010000005">
    <property type="protein sequence ID" value="KAJ4387384.1"/>
    <property type="molecule type" value="Genomic_DNA"/>
</dbReference>
<evidence type="ECO:0000256" key="4">
    <source>
        <dbReference type="ARBA" id="ARBA00023136"/>
    </source>
</evidence>
<evidence type="ECO:0000256" key="2">
    <source>
        <dbReference type="ARBA" id="ARBA00022692"/>
    </source>
</evidence>
<feature type="domain" description="CWH43-like N-terminal" evidence="6">
    <location>
        <begin position="4"/>
        <end position="224"/>
    </location>
</feature>
<comment type="subcellular location">
    <subcellularLocation>
        <location evidence="1">Endomembrane system</location>
        <topology evidence="1">Multi-pass membrane protein</topology>
    </subcellularLocation>
</comment>